<evidence type="ECO:0000256" key="7">
    <source>
        <dbReference type="ARBA" id="ARBA00023211"/>
    </source>
</evidence>
<dbReference type="HAMAP" id="MF_00202">
    <property type="entry name" value="Idi"/>
    <property type="match status" value="1"/>
</dbReference>
<evidence type="ECO:0000256" key="9">
    <source>
        <dbReference type="ARBA" id="ARBA00023235"/>
    </source>
</evidence>
<keyword evidence="5" id="KW-0479">Metal-binding</keyword>
<reference evidence="13" key="1">
    <citation type="submission" date="2021-03" db="EMBL/GenBank/DDBJ databases">
        <title>Acanthopleuribacteraceae sp. M133.</title>
        <authorList>
            <person name="Wang G."/>
        </authorList>
    </citation>
    <scope>NUCLEOTIDE SEQUENCE</scope>
    <source>
        <strain evidence="13">M133</strain>
    </source>
</reference>
<protein>
    <recommendedName>
        <fullName evidence="3 10">Isopentenyl-diphosphate delta-isomerase</fullName>
        <ecNumber evidence="3 10">5.3.3.2</ecNumber>
    </recommendedName>
</protein>
<dbReference type="PANTHER" id="PTHR10885">
    <property type="entry name" value="ISOPENTENYL-DIPHOSPHATE DELTA-ISOMERASE"/>
    <property type="match status" value="1"/>
</dbReference>
<dbReference type="NCBIfam" id="TIGR02150">
    <property type="entry name" value="IPP_isom_1"/>
    <property type="match status" value="1"/>
</dbReference>
<evidence type="ECO:0000256" key="10">
    <source>
        <dbReference type="NCBIfam" id="TIGR02150"/>
    </source>
</evidence>
<accession>A0A8A4TSZ3</accession>
<evidence type="ECO:0000259" key="12">
    <source>
        <dbReference type="PROSITE" id="PS51462"/>
    </source>
</evidence>
<evidence type="ECO:0000256" key="1">
    <source>
        <dbReference type="ARBA" id="ARBA00004826"/>
    </source>
</evidence>
<dbReference type="InterPro" id="IPR015797">
    <property type="entry name" value="NUDIX_hydrolase-like_dom_sf"/>
</dbReference>
<keyword evidence="14" id="KW-1185">Reference proteome</keyword>
<dbReference type="UniPathway" id="UPA00059">
    <property type="reaction ID" value="UER00104"/>
</dbReference>
<sequence length="193" mass="22319">MQGTRDEGIEDELYLVDARDQVLGSASKSRCHDGEGLLHRAFSVFIFDSGNRLLLQRRAASKRLWPHFWSNSCCSHPRHGESLEDATLRRLQEELGMQARLEPLYAFQYHARFGTAGSEHELCHVFFGKTDAPPVPWEAEIAAIRWVDAESLTTEMAAEPERFTPWFQQEWQRIRTEFWQRILDGTPDSSTPR</sequence>
<dbReference type="GO" id="GO:0046872">
    <property type="term" value="F:metal ion binding"/>
    <property type="evidence" value="ECO:0007669"/>
    <property type="project" value="UniProtKB-KW"/>
</dbReference>
<keyword evidence="9 13" id="KW-0413">Isomerase</keyword>
<dbReference type="GO" id="GO:0009240">
    <property type="term" value="P:isopentenyl diphosphate biosynthetic process"/>
    <property type="evidence" value="ECO:0007669"/>
    <property type="project" value="TreeGrafter"/>
</dbReference>
<dbReference type="PROSITE" id="PS51462">
    <property type="entry name" value="NUDIX"/>
    <property type="match status" value="1"/>
</dbReference>
<comment type="similarity">
    <text evidence="2">Belongs to the IPP isomerase type 1 family.</text>
</comment>
<keyword evidence="6" id="KW-0460">Magnesium</keyword>
<dbReference type="InterPro" id="IPR011876">
    <property type="entry name" value="IsopentenylPP_isomerase_typ1"/>
</dbReference>
<feature type="domain" description="Nudix hydrolase" evidence="12">
    <location>
        <begin position="37"/>
        <end position="169"/>
    </location>
</feature>
<dbReference type="GO" id="GO:0004452">
    <property type="term" value="F:isopentenyl-diphosphate delta-isomerase activity"/>
    <property type="evidence" value="ECO:0007669"/>
    <property type="project" value="UniProtKB-UniRule"/>
</dbReference>
<evidence type="ECO:0000313" key="14">
    <source>
        <dbReference type="Proteomes" id="UP000663929"/>
    </source>
</evidence>
<dbReference type="InterPro" id="IPR056375">
    <property type="entry name" value="Idi_bact"/>
</dbReference>
<dbReference type="GO" id="GO:0050992">
    <property type="term" value="P:dimethylallyl diphosphate biosynthetic process"/>
    <property type="evidence" value="ECO:0007669"/>
    <property type="project" value="UniProtKB-UniPathway"/>
</dbReference>
<feature type="active site" evidence="11">
    <location>
        <position position="121"/>
    </location>
</feature>
<dbReference type="PIRSF" id="PIRSF018427">
    <property type="entry name" value="Isopntndiph_ism"/>
    <property type="match status" value="1"/>
</dbReference>
<dbReference type="CDD" id="cd02885">
    <property type="entry name" value="NUDIX_IPP_Isomerase"/>
    <property type="match status" value="1"/>
</dbReference>
<keyword evidence="4" id="KW-0963">Cytoplasm</keyword>
<evidence type="ECO:0000256" key="6">
    <source>
        <dbReference type="ARBA" id="ARBA00022842"/>
    </source>
</evidence>
<dbReference type="Pfam" id="PF00293">
    <property type="entry name" value="NUDIX"/>
    <property type="match status" value="1"/>
</dbReference>
<dbReference type="KEGG" id="scor:J3U87_07400"/>
<evidence type="ECO:0000256" key="4">
    <source>
        <dbReference type="ARBA" id="ARBA00022490"/>
    </source>
</evidence>
<dbReference type="EC" id="5.3.3.2" evidence="3 10"/>
<evidence type="ECO:0000313" key="13">
    <source>
        <dbReference type="EMBL" id="QTD52284.1"/>
    </source>
</evidence>
<organism evidence="13 14">
    <name type="scientific">Sulfidibacter corallicola</name>
    <dbReference type="NCBI Taxonomy" id="2818388"/>
    <lineage>
        <taxon>Bacteria</taxon>
        <taxon>Pseudomonadati</taxon>
        <taxon>Acidobacteriota</taxon>
        <taxon>Holophagae</taxon>
        <taxon>Acanthopleuribacterales</taxon>
        <taxon>Acanthopleuribacteraceae</taxon>
        <taxon>Sulfidibacter</taxon>
    </lineage>
</organism>
<evidence type="ECO:0000256" key="5">
    <source>
        <dbReference type="ARBA" id="ARBA00022723"/>
    </source>
</evidence>
<comment type="pathway">
    <text evidence="1">Isoprenoid biosynthesis; dimethylallyl diphosphate biosynthesis; dimethylallyl diphosphate from isopentenyl diphosphate: step 1/1.</text>
</comment>
<keyword evidence="7" id="KW-0464">Manganese</keyword>
<dbReference type="InterPro" id="IPR000086">
    <property type="entry name" value="NUDIX_hydrolase_dom"/>
</dbReference>
<feature type="active site" evidence="11">
    <location>
        <position position="74"/>
    </location>
</feature>
<proteinExistence type="inferred from homology"/>
<dbReference type="GO" id="GO:0005737">
    <property type="term" value="C:cytoplasm"/>
    <property type="evidence" value="ECO:0007669"/>
    <property type="project" value="TreeGrafter"/>
</dbReference>
<dbReference type="SUPFAM" id="SSF55811">
    <property type="entry name" value="Nudix"/>
    <property type="match status" value="1"/>
</dbReference>
<dbReference type="Gene3D" id="3.90.79.10">
    <property type="entry name" value="Nucleoside Triphosphate Pyrophosphohydrolase"/>
    <property type="match status" value="1"/>
</dbReference>
<gene>
    <name evidence="13" type="primary">idi</name>
    <name evidence="13" type="ORF">J3U87_07400</name>
</gene>
<evidence type="ECO:0000256" key="11">
    <source>
        <dbReference type="PIRSR" id="PIRSR018427-1"/>
    </source>
</evidence>
<evidence type="ECO:0000256" key="3">
    <source>
        <dbReference type="ARBA" id="ARBA00012057"/>
    </source>
</evidence>
<dbReference type="PANTHER" id="PTHR10885:SF0">
    <property type="entry name" value="ISOPENTENYL-DIPHOSPHATE DELTA-ISOMERASE"/>
    <property type="match status" value="1"/>
</dbReference>
<evidence type="ECO:0000256" key="2">
    <source>
        <dbReference type="ARBA" id="ARBA00007579"/>
    </source>
</evidence>
<name>A0A8A4TSZ3_SULCO</name>
<dbReference type="NCBIfam" id="NF002995">
    <property type="entry name" value="PRK03759.1"/>
    <property type="match status" value="1"/>
</dbReference>
<dbReference type="RefSeq" id="WP_237382393.1">
    <property type="nucleotide sequence ID" value="NZ_CP071793.1"/>
</dbReference>
<evidence type="ECO:0000256" key="8">
    <source>
        <dbReference type="ARBA" id="ARBA00023229"/>
    </source>
</evidence>
<dbReference type="Proteomes" id="UP000663929">
    <property type="component" value="Chromosome"/>
</dbReference>
<keyword evidence="8" id="KW-0414">Isoprene biosynthesis</keyword>
<dbReference type="AlphaFoldDB" id="A0A8A4TSZ3"/>
<dbReference type="EMBL" id="CP071793">
    <property type="protein sequence ID" value="QTD52284.1"/>
    <property type="molecule type" value="Genomic_DNA"/>
</dbReference>